<protein>
    <submittedName>
        <fullName evidence="1">Uncharacterized protein</fullName>
    </submittedName>
</protein>
<dbReference type="AlphaFoldDB" id="A0A1E1KL10"/>
<evidence type="ECO:0000313" key="2">
    <source>
        <dbReference type="Proteomes" id="UP000178129"/>
    </source>
</evidence>
<reference evidence="2" key="1">
    <citation type="submission" date="2016-03" db="EMBL/GenBank/DDBJ databases">
        <authorList>
            <person name="Ploux O."/>
        </authorList>
    </citation>
    <scope>NUCLEOTIDE SEQUENCE [LARGE SCALE GENOMIC DNA]</scope>
    <source>
        <strain evidence="2">UK7</strain>
    </source>
</reference>
<accession>A0A1E1KL10</accession>
<gene>
    <name evidence="1" type="ORF">RCO7_14508</name>
</gene>
<dbReference type="EMBL" id="FJUW01000015">
    <property type="protein sequence ID" value="CZS98690.1"/>
    <property type="molecule type" value="Genomic_DNA"/>
</dbReference>
<dbReference type="InParanoid" id="A0A1E1KL10"/>
<dbReference type="Proteomes" id="UP000178129">
    <property type="component" value="Unassembled WGS sequence"/>
</dbReference>
<comment type="caution">
    <text evidence="1">The sequence shown here is derived from an EMBL/GenBank/DDBJ whole genome shotgun (WGS) entry which is preliminary data.</text>
</comment>
<keyword evidence="2" id="KW-1185">Reference proteome</keyword>
<proteinExistence type="predicted"/>
<evidence type="ECO:0000313" key="1">
    <source>
        <dbReference type="EMBL" id="CZS98690.1"/>
    </source>
</evidence>
<sequence length="66" mass="7457">MCQMIFVDYTCKCLTDGQWQSCGSIPCSGPQDADFQTAPHACSNCRGKERRKRLAEAEKKLKKKKT</sequence>
<name>A0A1E1KL10_9HELO</name>
<organism evidence="1 2">
    <name type="scientific">Rhynchosporium graminicola</name>
    <dbReference type="NCBI Taxonomy" id="2792576"/>
    <lineage>
        <taxon>Eukaryota</taxon>
        <taxon>Fungi</taxon>
        <taxon>Dikarya</taxon>
        <taxon>Ascomycota</taxon>
        <taxon>Pezizomycotina</taxon>
        <taxon>Leotiomycetes</taxon>
        <taxon>Helotiales</taxon>
        <taxon>Ploettnerulaceae</taxon>
        <taxon>Rhynchosporium</taxon>
    </lineage>
</organism>